<keyword evidence="1" id="KW-1133">Transmembrane helix</keyword>
<protein>
    <submittedName>
        <fullName evidence="2">Uncharacterized protein</fullName>
    </submittedName>
</protein>
<evidence type="ECO:0000256" key="1">
    <source>
        <dbReference type="SAM" id="Phobius"/>
    </source>
</evidence>
<reference evidence="2 3" key="1">
    <citation type="submission" date="2023-09" db="EMBL/GenBank/DDBJ databases">
        <authorList>
            <person name="Rey-Velasco X."/>
        </authorList>
    </citation>
    <scope>NUCLEOTIDE SEQUENCE [LARGE SCALE GENOMIC DNA]</scope>
    <source>
        <strain evidence="2 3">F388</strain>
    </source>
</reference>
<keyword evidence="3" id="KW-1185">Reference proteome</keyword>
<evidence type="ECO:0000313" key="2">
    <source>
        <dbReference type="EMBL" id="MDT0605444.1"/>
    </source>
</evidence>
<gene>
    <name evidence="2" type="ORF">RM706_00290</name>
</gene>
<dbReference type="EMBL" id="JAVRHR010000001">
    <property type="protein sequence ID" value="MDT0605444.1"/>
    <property type="molecule type" value="Genomic_DNA"/>
</dbReference>
<comment type="caution">
    <text evidence="2">The sequence shown here is derived from an EMBL/GenBank/DDBJ whole genome shotgun (WGS) entry which is preliminary data.</text>
</comment>
<accession>A0ABU3A649</accession>
<feature type="transmembrane region" description="Helical" evidence="1">
    <location>
        <begin position="12"/>
        <end position="28"/>
    </location>
</feature>
<name>A0ABU3A649_9FLAO</name>
<keyword evidence="1" id="KW-0812">Transmembrane</keyword>
<evidence type="ECO:0000313" key="3">
    <source>
        <dbReference type="Proteomes" id="UP001255246"/>
    </source>
</evidence>
<dbReference type="RefSeq" id="WP_311349016.1">
    <property type="nucleotide sequence ID" value="NZ_JAVRHR010000001.1"/>
</dbReference>
<sequence length="118" mass="13198">MIASQRKSHKYVWLIIAIVIPVMLFFAIKDLDFSTTSNNSKKEQLTASFNHSKVQIQLRQPLQSPSPLVYELNANGKPGKILGQLNGIGNYKFSTSSTAKGIVVKDGIKNEELFKIEF</sequence>
<dbReference type="Proteomes" id="UP001255246">
    <property type="component" value="Unassembled WGS sequence"/>
</dbReference>
<keyword evidence="1" id="KW-0472">Membrane</keyword>
<proteinExistence type="predicted"/>
<organism evidence="2 3">
    <name type="scientific">Croceitalea rosinachiae</name>
    <dbReference type="NCBI Taxonomy" id="3075596"/>
    <lineage>
        <taxon>Bacteria</taxon>
        <taxon>Pseudomonadati</taxon>
        <taxon>Bacteroidota</taxon>
        <taxon>Flavobacteriia</taxon>
        <taxon>Flavobacteriales</taxon>
        <taxon>Flavobacteriaceae</taxon>
        <taxon>Croceitalea</taxon>
    </lineage>
</organism>